<evidence type="ECO:0000313" key="2">
    <source>
        <dbReference type="EMBL" id="KNF08094.1"/>
    </source>
</evidence>
<gene>
    <name evidence="2" type="ORF">CLPU_10c01490</name>
</gene>
<sequence>MLDKDSRKLLSKFRKYEKFKGLDAFILFNKNFEQTVIAIQTLESLGYISASIIQTDFHSREYHITQSGKALVDTDKLDQRREYIKLIFSYLLGFISGIALHYLLT</sequence>
<keyword evidence="1" id="KW-1133">Transmembrane helix</keyword>
<dbReference type="Proteomes" id="UP000037267">
    <property type="component" value="Unassembled WGS sequence"/>
</dbReference>
<comment type="caution">
    <text evidence="2">The sequence shown here is derived from an EMBL/GenBank/DDBJ whole genome shotgun (WGS) entry which is preliminary data.</text>
</comment>
<keyword evidence="1" id="KW-0812">Transmembrane</keyword>
<evidence type="ECO:0008006" key="4">
    <source>
        <dbReference type="Google" id="ProtNLM"/>
    </source>
</evidence>
<evidence type="ECO:0000256" key="1">
    <source>
        <dbReference type="SAM" id="Phobius"/>
    </source>
</evidence>
<keyword evidence="3" id="KW-1185">Reference proteome</keyword>
<dbReference type="AlphaFoldDB" id="A0A0L0W975"/>
<dbReference type="EMBL" id="LGSS01000010">
    <property type="protein sequence ID" value="KNF08094.1"/>
    <property type="molecule type" value="Genomic_DNA"/>
</dbReference>
<name>A0A0L0W975_GOTPU</name>
<reference evidence="3" key="1">
    <citation type="submission" date="2015-07" db="EMBL/GenBank/DDBJ databases">
        <title>Draft genome sequence of the purine-degrading Gottschalkia purinilyticum DSM 1384 (formerly Clostridium purinilyticum).</title>
        <authorList>
            <person name="Poehlein A."/>
            <person name="Schiel-Bengelsdorf B."/>
            <person name="Bengelsdorf F.R."/>
            <person name="Daniel R."/>
            <person name="Duerre P."/>
        </authorList>
    </citation>
    <scope>NUCLEOTIDE SEQUENCE [LARGE SCALE GENOMIC DNA]</scope>
    <source>
        <strain evidence="3">DSM 1384</strain>
    </source>
</reference>
<dbReference type="RefSeq" id="WP_050355737.1">
    <property type="nucleotide sequence ID" value="NZ_LGSS01000010.1"/>
</dbReference>
<protein>
    <recommendedName>
        <fullName evidence="4">Transcriptional regulator</fullName>
    </recommendedName>
</protein>
<organism evidence="2 3">
    <name type="scientific">Gottschalkia purinilytica</name>
    <name type="common">Clostridium purinilyticum</name>
    <dbReference type="NCBI Taxonomy" id="1503"/>
    <lineage>
        <taxon>Bacteria</taxon>
        <taxon>Bacillati</taxon>
        <taxon>Bacillota</taxon>
        <taxon>Tissierellia</taxon>
        <taxon>Tissierellales</taxon>
        <taxon>Gottschalkiaceae</taxon>
        <taxon>Gottschalkia</taxon>
    </lineage>
</organism>
<evidence type="ECO:0000313" key="3">
    <source>
        <dbReference type="Proteomes" id="UP000037267"/>
    </source>
</evidence>
<accession>A0A0L0W975</accession>
<feature type="transmembrane region" description="Helical" evidence="1">
    <location>
        <begin position="86"/>
        <end position="104"/>
    </location>
</feature>
<proteinExistence type="predicted"/>
<keyword evidence="1" id="KW-0472">Membrane</keyword>